<feature type="region of interest" description="Disordered" evidence="1">
    <location>
        <begin position="26"/>
        <end position="129"/>
    </location>
</feature>
<evidence type="ECO:0000313" key="3">
    <source>
        <dbReference type="Proteomes" id="UP001438707"/>
    </source>
</evidence>
<accession>A0AAW1RBE5</accession>
<organism evidence="2 3">
    <name type="scientific">Apatococcus lobatus</name>
    <dbReference type="NCBI Taxonomy" id="904363"/>
    <lineage>
        <taxon>Eukaryota</taxon>
        <taxon>Viridiplantae</taxon>
        <taxon>Chlorophyta</taxon>
        <taxon>core chlorophytes</taxon>
        <taxon>Trebouxiophyceae</taxon>
        <taxon>Chlorellales</taxon>
        <taxon>Chlorellaceae</taxon>
        <taxon>Apatococcus</taxon>
    </lineage>
</organism>
<dbReference type="AlphaFoldDB" id="A0AAW1RBE5"/>
<dbReference type="EMBL" id="JALJOS010000014">
    <property type="protein sequence ID" value="KAK9831024.1"/>
    <property type="molecule type" value="Genomic_DNA"/>
</dbReference>
<dbReference type="Proteomes" id="UP001438707">
    <property type="component" value="Unassembled WGS sequence"/>
</dbReference>
<name>A0AAW1RBE5_9CHLO</name>
<keyword evidence="3" id="KW-1185">Reference proteome</keyword>
<sequence>MGPLSGNPAVLEMLQGVPAPAGVARGITTVPDPIAPERPAQSTFTAESTASEASTGSSSSAAPAAACFEASGPDGPMKAKPAARKPPAAALPAQTLGRHPNSPGRQGEDISKQKARAKQVARTAICPQS</sequence>
<comment type="caution">
    <text evidence="2">The sequence shown here is derived from an EMBL/GenBank/DDBJ whole genome shotgun (WGS) entry which is preliminary data.</text>
</comment>
<protein>
    <submittedName>
        <fullName evidence="2">Uncharacterized protein</fullName>
    </submittedName>
</protein>
<feature type="compositionally biased region" description="Low complexity" evidence="1">
    <location>
        <begin position="42"/>
        <end position="93"/>
    </location>
</feature>
<evidence type="ECO:0000256" key="1">
    <source>
        <dbReference type="SAM" id="MobiDB-lite"/>
    </source>
</evidence>
<reference evidence="2 3" key="1">
    <citation type="journal article" date="2024" name="Nat. Commun.">
        <title>Phylogenomics reveals the evolutionary origins of lichenization in chlorophyte algae.</title>
        <authorList>
            <person name="Puginier C."/>
            <person name="Libourel C."/>
            <person name="Otte J."/>
            <person name="Skaloud P."/>
            <person name="Haon M."/>
            <person name="Grisel S."/>
            <person name="Petersen M."/>
            <person name="Berrin J.G."/>
            <person name="Delaux P.M."/>
            <person name="Dal Grande F."/>
            <person name="Keller J."/>
        </authorList>
    </citation>
    <scope>NUCLEOTIDE SEQUENCE [LARGE SCALE GENOMIC DNA]</scope>
    <source>
        <strain evidence="2 3">SAG 2145</strain>
    </source>
</reference>
<evidence type="ECO:0000313" key="2">
    <source>
        <dbReference type="EMBL" id="KAK9831024.1"/>
    </source>
</evidence>
<gene>
    <name evidence="2" type="ORF">WJX74_000386</name>
</gene>
<proteinExistence type="predicted"/>